<sequence length="231" mass="24129">MNIGIIGAGSIGATLARHLNALGHEISLANSRGVEGVTTIAASVGAKPVTVRDAAHAGPIVIVTIPQKAITDLPPGLFDDVPADVVVVDTGNYYPEFRDGHIGAIDAGQTDSEWVSAQLKRPVVKAFNNIQAGSLDTKGLPRGAPGRIALPVSGDDPRARQQILQLVDALGFDAIDAGPLSESWRQQPGTAVYCTDLDAEKLPKALAAADATKVAEVRRQNDLSVKAMFSR</sequence>
<evidence type="ECO:0000313" key="4">
    <source>
        <dbReference type="Proteomes" id="UP000002402"/>
    </source>
</evidence>
<dbReference type="SUPFAM" id="SSF51735">
    <property type="entry name" value="NAD(P)-binding Rossmann-fold domains"/>
    <property type="match status" value="1"/>
</dbReference>
<dbReference type="GeneID" id="41359573"/>
<dbReference type="Pfam" id="PF03807">
    <property type="entry name" value="F420_oxidored"/>
    <property type="match status" value="1"/>
</dbReference>
<dbReference type="STRING" id="246197.MXAN_2180"/>
<accession>Q1DAC0</accession>
<dbReference type="eggNOG" id="COG2085">
    <property type="taxonomic scope" value="Bacteria"/>
</dbReference>
<evidence type="ECO:0000259" key="2">
    <source>
        <dbReference type="Pfam" id="PF03807"/>
    </source>
</evidence>
<dbReference type="RefSeq" id="WP_011552258.1">
    <property type="nucleotide sequence ID" value="NC_008095.1"/>
</dbReference>
<name>Q1DAC0_MYXXD</name>
<dbReference type="HOGENOM" id="CLU_076368_0_2_7"/>
<dbReference type="Gene3D" id="3.40.50.720">
    <property type="entry name" value="NAD(P)-binding Rossmann-like Domain"/>
    <property type="match status" value="1"/>
</dbReference>
<dbReference type="EnsemblBacteria" id="ABF86937">
    <property type="protein sequence ID" value="ABF86937"/>
    <property type="gene ID" value="MXAN_2180"/>
</dbReference>
<evidence type="ECO:0000256" key="1">
    <source>
        <dbReference type="ARBA" id="ARBA00023002"/>
    </source>
</evidence>
<dbReference type="Proteomes" id="UP000002402">
    <property type="component" value="Chromosome"/>
</dbReference>
<gene>
    <name evidence="3" type="ordered locus">MXAN_2180</name>
</gene>
<reference evidence="3 4" key="1">
    <citation type="journal article" date="2006" name="Proc. Natl. Acad. Sci. U.S.A.">
        <title>Evolution of sensory complexity recorded in a myxobacterial genome.</title>
        <authorList>
            <person name="Goldman B.S."/>
            <person name="Nierman W.C."/>
            <person name="Kaiser D."/>
            <person name="Slater S.C."/>
            <person name="Durkin A.S."/>
            <person name="Eisen J.A."/>
            <person name="Ronning C.M."/>
            <person name="Barbazuk W.B."/>
            <person name="Blanchard M."/>
            <person name="Field C."/>
            <person name="Halling C."/>
            <person name="Hinkle G."/>
            <person name="Iartchuk O."/>
            <person name="Kim H.S."/>
            <person name="Mackenzie C."/>
            <person name="Madupu R."/>
            <person name="Miller N."/>
            <person name="Shvartsbeyn A."/>
            <person name="Sullivan S.A."/>
            <person name="Vaudin M."/>
            <person name="Wiegand R."/>
            <person name="Kaplan H.B."/>
        </authorList>
    </citation>
    <scope>NUCLEOTIDE SEQUENCE [LARGE SCALE GENOMIC DNA]</scope>
    <source>
        <strain evidence="4">DK1622</strain>
    </source>
</reference>
<dbReference type="InterPro" id="IPR036291">
    <property type="entry name" value="NAD(P)-bd_dom_sf"/>
</dbReference>
<dbReference type="PANTHER" id="PTHR14239">
    <property type="entry name" value="DUDULIN-RELATED"/>
    <property type="match status" value="1"/>
</dbReference>
<organism evidence="3 4">
    <name type="scientific">Myxococcus xanthus (strain DK1622)</name>
    <dbReference type="NCBI Taxonomy" id="246197"/>
    <lineage>
        <taxon>Bacteria</taxon>
        <taxon>Pseudomonadati</taxon>
        <taxon>Myxococcota</taxon>
        <taxon>Myxococcia</taxon>
        <taxon>Myxococcales</taxon>
        <taxon>Cystobacterineae</taxon>
        <taxon>Myxococcaceae</taxon>
        <taxon>Myxococcus</taxon>
    </lineage>
</organism>
<dbReference type="InterPro" id="IPR028939">
    <property type="entry name" value="P5C_Rdtase_cat_N"/>
</dbReference>
<dbReference type="InterPro" id="IPR051267">
    <property type="entry name" value="STEAP_metalloreductase"/>
</dbReference>
<keyword evidence="4" id="KW-1185">Reference proteome</keyword>
<feature type="domain" description="Pyrroline-5-carboxylate reductase catalytic N-terminal" evidence="2">
    <location>
        <begin position="3"/>
        <end position="93"/>
    </location>
</feature>
<keyword evidence="1" id="KW-0560">Oxidoreductase</keyword>
<dbReference type="KEGG" id="mxa:MXAN_2180"/>
<protein>
    <submittedName>
        <fullName evidence="3">NADP oxidoreductase, coenzyme F420-dependent</fullName>
    </submittedName>
</protein>
<proteinExistence type="predicted"/>
<evidence type="ECO:0000313" key="3">
    <source>
        <dbReference type="EMBL" id="ABF86937.1"/>
    </source>
</evidence>
<dbReference type="AlphaFoldDB" id="Q1DAC0"/>
<dbReference type="EMBL" id="CP000113">
    <property type="protein sequence ID" value="ABF86937.1"/>
    <property type="molecule type" value="Genomic_DNA"/>
</dbReference>
<dbReference type="OrthoDB" id="5524287at2"/>
<dbReference type="GO" id="GO:0016491">
    <property type="term" value="F:oxidoreductase activity"/>
    <property type="evidence" value="ECO:0007669"/>
    <property type="project" value="UniProtKB-KW"/>
</dbReference>